<proteinExistence type="predicted"/>
<name>A0AB34IA24_PRYPA</name>
<dbReference type="AlphaFoldDB" id="A0AB34IA24"/>
<dbReference type="Proteomes" id="UP001515480">
    <property type="component" value="Unassembled WGS sequence"/>
</dbReference>
<feature type="chain" id="PRO_5044245697" evidence="1">
    <location>
        <begin position="20"/>
        <end position="197"/>
    </location>
</feature>
<dbReference type="EMBL" id="JBGBPQ010000031">
    <property type="protein sequence ID" value="KAL1495676.1"/>
    <property type="molecule type" value="Genomic_DNA"/>
</dbReference>
<reference evidence="2 3" key="1">
    <citation type="journal article" date="2024" name="Science">
        <title>Giant polyketide synthase enzymes in the biosynthesis of giant marine polyether toxins.</title>
        <authorList>
            <person name="Fallon T.R."/>
            <person name="Shende V.V."/>
            <person name="Wierzbicki I.H."/>
            <person name="Pendleton A.L."/>
            <person name="Watervoot N.F."/>
            <person name="Auber R.P."/>
            <person name="Gonzalez D.J."/>
            <person name="Wisecaver J.H."/>
            <person name="Moore B.S."/>
        </authorList>
    </citation>
    <scope>NUCLEOTIDE SEQUENCE [LARGE SCALE GENOMIC DNA]</scope>
    <source>
        <strain evidence="2 3">12B1</strain>
    </source>
</reference>
<evidence type="ECO:0000256" key="1">
    <source>
        <dbReference type="SAM" id="SignalP"/>
    </source>
</evidence>
<organism evidence="2 3">
    <name type="scientific">Prymnesium parvum</name>
    <name type="common">Toxic golden alga</name>
    <dbReference type="NCBI Taxonomy" id="97485"/>
    <lineage>
        <taxon>Eukaryota</taxon>
        <taxon>Haptista</taxon>
        <taxon>Haptophyta</taxon>
        <taxon>Prymnesiophyceae</taxon>
        <taxon>Prymnesiales</taxon>
        <taxon>Prymnesiaceae</taxon>
        <taxon>Prymnesium</taxon>
    </lineage>
</organism>
<evidence type="ECO:0000313" key="3">
    <source>
        <dbReference type="Proteomes" id="UP001515480"/>
    </source>
</evidence>
<accession>A0AB34IA24</accession>
<keyword evidence="3" id="KW-1185">Reference proteome</keyword>
<evidence type="ECO:0000313" key="2">
    <source>
        <dbReference type="EMBL" id="KAL1495676.1"/>
    </source>
</evidence>
<comment type="caution">
    <text evidence="2">The sequence shown here is derived from an EMBL/GenBank/DDBJ whole genome shotgun (WGS) entry which is preliminary data.</text>
</comment>
<gene>
    <name evidence="2" type="ORF">AB1Y20_016541</name>
</gene>
<sequence>MIALPFALSVALAPPGSPAARAGASPTTLSRRAVTTAAAAAFGLSASSAPPAWAGYVTSLGIETTKPQDAEKDDDLLGSKAVQASIESLKGYKEAALALQAKFAAERNMPLIAVIRKEFDFSKVRDSLNIATAVFDEQTQLTTDRIARSIIYDLTELEGAARLKKGETERTDKKVANVNKWFVKLDTDLATLLSYFA</sequence>
<protein>
    <submittedName>
        <fullName evidence="2">Uncharacterized protein</fullName>
    </submittedName>
</protein>
<keyword evidence="1" id="KW-0732">Signal</keyword>
<feature type="signal peptide" evidence="1">
    <location>
        <begin position="1"/>
        <end position="19"/>
    </location>
</feature>